<dbReference type="Gene3D" id="1.10.620.20">
    <property type="entry name" value="Ribonucleotide Reductase, subunit A"/>
    <property type="match status" value="1"/>
</dbReference>
<dbReference type="OrthoDB" id="581579at2"/>
<dbReference type="InterPro" id="IPR025859">
    <property type="entry name" value="AurF/CmlI"/>
</dbReference>
<dbReference type="InterPro" id="IPR012348">
    <property type="entry name" value="RNR-like"/>
</dbReference>
<evidence type="ECO:0000313" key="2">
    <source>
        <dbReference type="Proteomes" id="UP000189295"/>
    </source>
</evidence>
<dbReference type="AlphaFoldDB" id="A0A1V2K145"/>
<organism evidence="1 2">
    <name type="scientific">Pseudomonas cedrina subsp. cedrina</name>
    <dbReference type="NCBI Taxonomy" id="76762"/>
    <lineage>
        <taxon>Bacteria</taxon>
        <taxon>Pseudomonadati</taxon>
        <taxon>Pseudomonadota</taxon>
        <taxon>Gammaproteobacteria</taxon>
        <taxon>Pseudomonadales</taxon>
        <taxon>Pseudomonadaceae</taxon>
        <taxon>Pseudomonas</taxon>
    </lineage>
</organism>
<protein>
    <submittedName>
        <fullName evidence="1">Aminobenzoate oxygenase</fullName>
    </submittedName>
</protein>
<sequence>MERLNCGTDDAVENMLAKLSTLWKTRAAVNNPQPNYRGLAFDADKHDFSLSLLPFRDHQAWLEAPQGLQSKCLSYAWGIYNLKTIYIECDVVVPACEDIIKTPPPSNNRALLQDVMSQALLDEALHTRMSIMACNYIYDMRKLTPLDFSTFNLVTWRQALLANCTAEWERRLTRFGVACASETLITDYLKTMAEDSSIQAVCHEVTRTHAMDEWSHSSVFSFVASDIVRGLGRKEREYLRSIILRTVQMFANNEMGAWSSVFAMLDFPHAGEILHDVGDNNEIGVYTDSLEALIDRIGLTGNGLCSAAYAIETLGEKVSA</sequence>
<proteinExistence type="predicted"/>
<accession>A0A1V2K145</accession>
<dbReference type="Pfam" id="PF11583">
    <property type="entry name" value="AurF"/>
    <property type="match status" value="1"/>
</dbReference>
<name>A0A1V2K145_PSECE</name>
<dbReference type="Proteomes" id="UP000189295">
    <property type="component" value="Unassembled WGS sequence"/>
</dbReference>
<dbReference type="RefSeq" id="WP_076953428.1">
    <property type="nucleotide sequence ID" value="NZ_MNPW01000011.1"/>
</dbReference>
<gene>
    <name evidence="1" type="ORF">BLL36_21320</name>
</gene>
<dbReference type="EMBL" id="MNPW01000011">
    <property type="protein sequence ID" value="ONH51472.1"/>
    <property type="molecule type" value="Genomic_DNA"/>
</dbReference>
<evidence type="ECO:0000313" key="1">
    <source>
        <dbReference type="EMBL" id="ONH51472.1"/>
    </source>
</evidence>
<dbReference type="GO" id="GO:0016491">
    <property type="term" value="F:oxidoreductase activity"/>
    <property type="evidence" value="ECO:0007669"/>
    <property type="project" value="InterPro"/>
</dbReference>
<comment type="caution">
    <text evidence="1">The sequence shown here is derived from an EMBL/GenBank/DDBJ whole genome shotgun (WGS) entry which is preliminary data.</text>
</comment>
<reference evidence="1 2" key="1">
    <citation type="submission" date="2016-10" db="EMBL/GenBank/DDBJ databases">
        <title>Pseudomonas lactis sp. nov. and Pseudomonas paralactis sp. nov., isolated from bovine raw milk.</title>
        <authorList>
            <person name="Von Neubeck M."/>
            <person name="Huptas C."/>
            <person name="Glueck C."/>
            <person name="Krewinkel M."/>
            <person name="Stoeckel M."/>
            <person name="Stressler T."/>
            <person name="Fischer L."/>
            <person name="Hinrichs J."/>
            <person name="Scherer S."/>
            <person name="Wenning M."/>
        </authorList>
    </citation>
    <scope>NUCLEOTIDE SEQUENCE [LARGE SCALE GENOMIC DNA]</scope>
    <source>
        <strain evidence="1 2">DSM 17516</strain>
    </source>
</reference>